<protein>
    <submittedName>
        <fullName evidence="3">Uncharacterized protein</fullName>
    </submittedName>
</protein>
<evidence type="ECO:0000313" key="3">
    <source>
        <dbReference type="EMBL" id="CAF3529517.1"/>
    </source>
</evidence>
<gene>
    <name evidence="3" type="ORF">KIK155_LOCUS17377</name>
</gene>
<keyword evidence="1" id="KW-0175">Coiled coil</keyword>
<evidence type="ECO:0000256" key="1">
    <source>
        <dbReference type="SAM" id="Coils"/>
    </source>
</evidence>
<evidence type="ECO:0000313" key="4">
    <source>
        <dbReference type="Proteomes" id="UP000663865"/>
    </source>
</evidence>
<feature type="compositionally biased region" description="Low complexity" evidence="2">
    <location>
        <begin position="129"/>
        <end position="142"/>
    </location>
</feature>
<feature type="region of interest" description="Disordered" evidence="2">
    <location>
        <begin position="91"/>
        <end position="142"/>
    </location>
</feature>
<reference evidence="3" key="1">
    <citation type="submission" date="2021-02" db="EMBL/GenBank/DDBJ databases">
        <authorList>
            <person name="Nowell W R."/>
        </authorList>
    </citation>
    <scope>NUCLEOTIDE SEQUENCE</scope>
</reference>
<sequence>MAATNNDHISFINKSLDTIEGFEDIFDIIDDDNDTFEYTIEELNKYFISGHLNSIPNEEEIIDGENIYDYIGDDNNMTEETQEEEILSQSFSQLSTASGDEERSFVTNKRQRSNVASSPTISSKKKKINNNNNNNNNDTNISANERCQIPTYLLIQNKLFVHMAQTIIKTVRYITMNDIQQMALLMHQIATVQIDREIMQAYLHSVKGTLREAECHFIEVDRRFWPMQVQSLMLTQHKLTMNDTDTTSEITTPMEIDTEDQQIACENLLNEHLQKMKRQIEYYEKELDEKQSTFIRFTSTIQETIEIHVQTYGIKPLEMKRDLKLALVNYDYDAEMLQREYFQQQPNNYQIEVARCLSTAKAEVEKSKRTLLELKYRVFYNKPPDSFDSAGTLMPTLNHDDQRLFDKHEKAIQRRKLDLMTVKIAEAETKFYHCLKRFDHELATMWNNHRDLVKNQGMTTTLTNLIENRLKNITDRWREIYNYRINNHIRNSYDNLDSINTNENGQKSNNSGFSSFLIIDAIHQFSEKQLQLLNRGPTYVPPCQTSILSSCHSMGDIVQRKYAPLKNQLNSLFSKHHINIALSLEIQQKISDQFTDSFSVPIPSNLHQRALYEDRLILSIRYSLKKNYFILRRTADNMNTFYLGNRQEFETKAYDYVSKSDAYRVLLNKDKG</sequence>
<proteinExistence type="predicted"/>
<accession>A0A818IR47</accession>
<feature type="coiled-coil region" evidence="1">
    <location>
        <begin position="266"/>
        <end position="293"/>
    </location>
</feature>
<dbReference type="Proteomes" id="UP000663865">
    <property type="component" value="Unassembled WGS sequence"/>
</dbReference>
<name>A0A818IR47_9BILA</name>
<dbReference type="EMBL" id="CAJNYV010003047">
    <property type="protein sequence ID" value="CAF3529517.1"/>
    <property type="molecule type" value="Genomic_DNA"/>
</dbReference>
<organism evidence="3 4">
    <name type="scientific">Rotaria socialis</name>
    <dbReference type="NCBI Taxonomy" id="392032"/>
    <lineage>
        <taxon>Eukaryota</taxon>
        <taxon>Metazoa</taxon>
        <taxon>Spiralia</taxon>
        <taxon>Gnathifera</taxon>
        <taxon>Rotifera</taxon>
        <taxon>Eurotatoria</taxon>
        <taxon>Bdelloidea</taxon>
        <taxon>Philodinida</taxon>
        <taxon>Philodinidae</taxon>
        <taxon>Rotaria</taxon>
    </lineage>
</organism>
<comment type="caution">
    <text evidence="3">The sequence shown here is derived from an EMBL/GenBank/DDBJ whole genome shotgun (WGS) entry which is preliminary data.</text>
</comment>
<dbReference type="AlphaFoldDB" id="A0A818IR47"/>
<evidence type="ECO:0000256" key="2">
    <source>
        <dbReference type="SAM" id="MobiDB-lite"/>
    </source>
</evidence>
<feature type="compositionally biased region" description="Polar residues" evidence="2">
    <location>
        <begin position="105"/>
        <end position="120"/>
    </location>
</feature>